<keyword evidence="2" id="KW-1185">Reference proteome</keyword>
<evidence type="ECO:0000313" key="2">
    <source>
        <dbReference type="Proteomes" id="UP001163603"/>
    </source>
</evidence>
<reference evidence="2" key="1">
    <citation type="journal article" date="2023" name="G3 (Bethesda)">
        <title>Genome assembly and association tests identify interacting loci associated with vigor, precocity, and sex in interspecific pistachio rootstocks.</title>
        <authorList>
            <person name="Palmer W."/>
            <person name="Jacygrad E."/>
            <person name="Sagayaradj S."/>
            <person name="Cavanaugh K."/>
            <person name="Han R."/>
            <person name="Bertier L."/>
            <person name="Beede B."/>
            <person name="Kafkas S."/>
            <person name="Golino D."/>
            <person name="Preece J."/>
            <person name="Michelmore R."/>
        </authorList>
    </citation>
    <scope>NUCLEOTIDE SEQUENCE [LARGE SCALE GENOMIC DNA]</scope>
</reference>
<sequence length="159" mass="18130">MSWNITALACIGEDKSREGYLEQVKRNESEACYSVPLDFSWLHHSQMHTLKHLFHILKVNAGGQVMLQKGMLATSDVKKVAEAHVHLYEAMNYGACGRYHCFERIIRSSDEAIKLETELKMPGLLSEAQTDEIDNNNKLSNSRLANLLYRTSQRLSCKE</sequence>
<dbReference type="Proteomes" id="UP001163603">
    <property type="component" value="Chromosome 4"/>
</dbReference>
<evidence type="ECO:0000313" key="1">
    <source>
        <dbReference type="EMBL" id="KAJ0043667.1"/>
    </source>
</evidence>
<name>A0ACC0Z1R5_9ROSI</name>
<accession>A0ACC0Z1R5</accession>
<organism evidence="1 2">
    <name type="scientific">Pistacia integerrima</name>
    <dbReference type="NCBI Taxonomy" id="434235"/>
    <lineage>
        <taxon>Eukaryota</taxon>
        <taxon>Viridiplantae</taxon>
        <taxon>Streptophyta</taxon>
        <taxon>Embryophyta</taxon>
        <taxon>Tracheophyta</taxon>
        <taxon>Spermatophyta</taxon>
        <taxon>Magnoliopsida</taxon>
        <taxon>eudicotyledons</taxon>
        <taxon>Gunneridae</taxon>
        <taxon>Pentapetalae</taxon>
        <taxon>rosids</taxon>
        <taxon>malvids</taxon>
        <taxon>Sapindales</taxon>
        <taxon>Anacardiaceae</taxon>
        <taxon>Pistacia</taxon>
    </lineage>
</organism>
<protein>
    <submittedName>
        <fullName evidence="1">Uncharacterized protein</fullName>
    </submittedName>
</protein>
<gene>
    <name evidence="1" type="ORF">Pint_18840</name>
</gene>
<comment type="caution">
    <text evidence="1">The sequence shown here is derived from an EMBL/GenBank/DDBJ whole genome shotgun (WGS) entry which is preliminary data.</text>
</comment>
<dbReference type="EMBL" id="CM047739">
    <property type="protein sequence ID" value="KAJ0043667.1"/>
    <property type="molecule type" value="Genomic_DNA"/>
</dbReference>
<proteinExistence type="predicted"/>